<comment type="catalytic activity">
    <reaction evidence="1">
        <text>3',5'-cyclic CMP + H2O = CMP + H(+)</text>
        <dbReference type="Rhea" id="RHEA:72675"/>
        <dbReference type="ChEBI" id="CHEBI:15377"/>
        <dbReference type="ChEBI" id="CHEBI:15378"/>
        <dbReference type="ChEBI" id="CHEBI:58003"/>
        <dbReference type="ChEBI" id="CHEBI:60377"/>
    </reaction>
    <physiologicalReaction direction="left-to-right" evidence="1">
        <dbReference type="Rhea" id="RHEA:72676"/>
    </physiologicalReaction>
</comment>
<protein>
    <submittedName>
        <fullName evidence="5">MBL fold metallo-hydrolase</fullName>
    </submittedName>
</protein>
<comment type="catalytic activity">
    <reaction evidence="3">
        <text>3',5'-cyclic UMP + H2O = UMP + H(+)</text>
        <dbReference type="Rhea" id="RHEA:70575"/>
        <dbReference type="ChEBI" id="CHEBI:15377"/>
        <dbReference type="ChEBI" id="CHEBI:15378"/>
        <dbReference type="ChEBI" id="CHEBI:57865"/>
        <dbReference type="ChEBI" id="CHEBI:184387"/>
    </reaction>
    <physiologicalReaction direction="left-to-right" evidence="3">
        <dbReference type="Rhea" id="RHEA:70576"/>
    </physiologicalReaction>
</comment>
<organism evidence="5 6">
    <name type="scientific">Cohnella herbarum</name>
    <dbReference type="NCBI Taxonomy" id="2728023"/>
    <lineage>
        <taxon>Bacteria</taxon>
        <taxon>Bacillati</taxon>
        <taxon>Bacillota</taxon>
        <taxon>Bacilli</taxon>
        <taxon>Bacillales</taxon>
        <taxon>Paenibacillaceae</taxon>
        <taxon>Cohnella</taxon>
    </lineage>
</organism>
<evidence type="ECO:0000313" key="5">
    <source>
        <dbReference type="EMBL" id="QJD83743.1"/>
    </source>
</evidence>
<dbReference type="RefSeq" id="WP_169280032.1">
    <property type="nucleotide sequence ID" value="NZ_CP051680.1"/>
</dbReference>
<proteinExistence type="predicted"/>
<dbReference type="InterPro" id="IPR050855">
    <property type="entry name" value="NDM-1-like"/>
</dbReference>
<name>A0A7Z2VIA6_9BACL</name>
<evidence type="ECO:0000313" key="6">
    <source>
        <dbReference type="Proteomes" id="UP000502248"/>
    </source>
</evidence>
<gene>
    <name evidence="5" type="ORF">HH215_11530</name>
</gene>
<comment type="function">
    <text evidence="2">Counteracts the endogenous Pycsar antiviral defense system. Phosphodiesterase that enables metal-dependent hydrolysis of host cyclic nucleotide Pycsar defense signals such as cCMP and cUMP.</text>
</comment>
<dbReference type="AlphaFoldDB" id="A0A7Z2VIA6"/>
<dbReference type="InterPro" id="IPR036866">
    <property type="entry name" value="RibonucZ/Hydroxyglut_hydro"/>
</dbReference>
<keyword evidence="6" id="KW-1185">Reference proteome</keyword>
<keyword evidence="5" id="KW-0378">Hydrolase</keyword>
<sequence>MIKNSWGPVTQLSFMPKLFPLNCYLIEDEDSITLIDACMPFVAKGIHEAIQSTGKTLTRILLTHAHEDHLGAVPFLKLKYPNAKIGISGREAAILQGDRTLLPHEPQTPLKGGVPKKALFIPDFLISDNDRIGSLIAVSSPGHSPGHLAFLETVSNTLIAGDAFQAKGGFAVSGHLKWKFPFPALATWHAPTAIDSARKLLELNPSVLLVGHGPALIQPARTVQHAIEEAQRRLDGRKSG</sequence>
<dbReference type="Gene3D" id="3.60.15.10">
    <property type="entry name" value="Ribonuclease Z/Hydroxyacylglutathione hydrolase-like"/>
    <property type="match status" value="1"/>
</dbReference>
<reference evidence="5 6" key="1">
    <citation type="submission" date="2020-04" db="EMBL/GenBank/DDBJ databases">
        <title>Genome sequencing of novel species.</title>
        <authorList>
            <person name="Heo J."/>
            <person name="Kim S.-J."/>
            <person name="Kim J.-S."/>
            <person name="Hong S.-B."/>
            <person name="Kwon S.-W."/>
        </authorList>
    </citation>
    <scope>NUCLEOTIDE SEQUENCE [LARGE SCALE GENOMIC DNA]</scope>
    <source>
        <strain evidence="5 6">MFER-1</strain>
    </source>
</reference>
<dbReference type="SUPFAM" id="SSF56281">
    <property type="entry name" value="Metallo-hydrolase/oxidoreductase"/>
    <property type="match status" value="1"/>
</dbReference>
<evidence type="ECO:0000256" key="3">
    <source>
        <dbReference type="ARBA" id="ARBA00048505"/>
    </source>
</evidence>
<dbReference type="KEGG" id="cheb:HH215_11530"/>
<feature type="domain" description="Metallo-beta-lactamase" evidence="4">
    <location>
        <begin position="20"/>
        <end position="212"/>
    </location>
</feature>
<dbReference type="EMBL" id="CP051680">
    <property type="protein sequence ID" value="QJD83743.1"/>
    <property type="molecule type" value="Genomic_DNA"/>
</dbReference>
<evidence type="ECO:0000256" key="1">
    <source>
        <dbReference type="ARBA" id="ARBA00034221"/>
    </source>
</evidence>
<dbReference type="Pfam" id="PF00753">
    <property type="entry name" value="Lactamase_B"/>
    <property type="match status" value="1"/>
</dbReference>
<dbReference type="PANTHER" id="PTHR42951:SF9">
    <property type="entry name" value="METAL-DEPENDENT HYDROLASE"/>
    <property type="match status" value="1"/>
</dbReference>
<dbReference type="Proteomes" id="UP000502248">
    <property type="component" value="Chromosome"/>
</dbReference>
<evidence type="ECO:0000256" key="2">
    <source>
        <dbReference type="ARBA" id="ARBA00034301"/>
    </source>
</evidence>
<dbReference type="CDD" id="cd07721">
    <property type="entry name" value="yflN-like_MBL-fold"/>
    <property type="match status" value="1"/>
</dbReference>
<dbReference type="PANTHER" id="PTHR42951">
    <property type="entry name" value="METALLO-BETA-LACTAMASE DOMAIN-CONTAINING"/>
    <property type="match status" value="1"/>
</dbReference>
<dbReference type="SMART" id="SM00849">
    <property type="entry name" value="Lactamase_B"/>
    <property type="match status" value="1"/>
</dbReference>
<dbReference type="GO" id="GO:0016787">
    <property type="term" value="F:hydrolase activity"/>
    <property type="evidence" value="ECO:0007669"/>
    <property type="project" value="UniProtKB-KW"/>
</dbReference>
<dbReference type="InterPro" id="IPR001279">
    <property type="entry name" value="Metallo-B-lactamas"/>
</dbReference>
<evidence type="ECO:0000259" key="4">
    <source>
        <dbReference type="SMART" id="SM00849"/>
    </source>
</evidence>
<accession>A0A7Z2VIA6</accession>